<dbReference type="PANTHER" id="PTHR10835:SF0">
    <property type="entry name" value="SQUALENE MONOOXYGENASE"/>
    <property type="match status" value="1"/>
</dbReference>
<dbReference type="Pfam" id="PF08491">
    <property type="entry name" value="SE"/>
    <property type="match status" value="1"/>
</dbReference>
<keyword evidence="8" id="KW-0492">Microsome</keyword>
<evidence type="ECO:0000256" key="11">
    <source>
        <dbReference type="ARBA" id="ARBA00023136"/>
    </source>
</evidence>
<sequence>MAPRYDAVIVGGGIAGCALAKALANHGRRVLVVERSLKEPDRIVGELLQPGGVAALAELGLGDCVEDIDAVPVTGYHMFWKGQEEASFWFCAPSPREEKPVGSSFHHGRFVHKLRRRISEEENVTVVEATVVEIARDEKSGAAIGVICGDEQRTEHYGDLVVLSDGATSNFRSQFLPYAPRAQSRFWGLELTDADLPYYGCAYGIIGSGPPMLIYQIGQHETRILIDVLDDTYESLGSNPQATRRYMAEQVLPVLPERIQPSFACALREGRLRSVPNRWIPSSRNVTPGLVVLGDALNMRHPLTGGGMTVALKDAMLLADLPKPTDVPSLASLDVVADKLKAFHWRRKRYAASLNILAQALYLLFVAQDSRLRVMQKGFIRYIQEGEKNFAEPVGIMGGYVESPVQLFYHFVRIAVYSIGLHLSEAGLLHFPVALLQSCMVFVSAARIILPSILDELRL</sequence>
<dbReference type="Gene3D" id="3.50.50.60">
    <property type="entry name" value="FAD/NAD(P)-binding domain"/>
    <property type="match status" value="1"/>
</dbReference>
<gene>
    <name evidence="15" type="primary">ERG1_2</name>
    <name evidence="15" type="ORF">QQX98_005249</name>
</gene>
<dbReference type="PROSITE" id="PS51257">
    <property type="entry name" value="PROKAR_LIPOPROTEIN"/>
    <property type="match status" value="1"/>
</dbReference>
<dbReference type="InterPro" id="IPR036188">
    <property type="entry name" value="FAD/NAD-bd_sf"/>
</dbReference>
<dbReference type="Proteomes" id="UP001498476">
    <property type="component" value="Unassembled WGS sequence"/>
</dbReference>
<dbReference type="InterPro" id="IPR040125">
    <property type="entry name" value="Squalene_monox"/>
</dbReference>
<dbReference type="EC" id="1.14.14.17" evidence="4 12"/>
<comment type="function">
    <text evidence="12">Catalyzes the stereospecific oxidation of squalene to (S)-2,3-epoxysqualene, and is considered to be a rate-limiting enzyme in steroid biosynthesis.</text>
</comment>
<protein>
    <recommendedName>
        <fullName evidence="4 12">Squalene monooxygenase</fullName>
        <ecNumber evidence="4 12">1.14.14.17</ecNumber>
    </recommendedName>
</protein>
<comment type="catalytic activity">
    <reaction evidence="12">
        <text>squalene + reduced [NADPH--hemoprotein reductase] + O2 = (S)-2,3-epoxysqualene + oxidized [NADPH--hemoprotein reductase] + H2O + H(+)</text>
        <dbReference type="Rhea" id="RHEA:25282"/>
        <dbReference type="Rhea" id="RHEA-COMP:11964"/>
        <dbReference type="Rhea" id="RHEA-COMP:11965"/>
        <dbReference type="ChEBI" id="CHEBI:15377"/>
        <dbReference type="ChEBI" id="CHEBI:15378"/>
        <dbReference type="ChEBI" id="CHEBI:15379"/>
        <dbReference type="ChEBI" id="CHEBI:15440"/>
        <dbReference type="ChEBI" id="CHEBI:15441"/>
        <dbReference type="ChEBI" id="CHEBI:57618"/>
        <dbReference type="ChEBI" id="CHEBI:58210"/>
        <dbReference type="EC" id="1.14.14.17"/>
    </reaction>
</comment>
<evidence type="ECO:0000256" key="7">
    <source>
        <dbReference type="ARBA" id="ARBA00022827"/>
    </source>
</evidence>
<evidence type="ECO:0000259" key="14">
    <source>
        <dbReference type="Pfam" id="PF08491"/>
    </source>
</evidence>
<dbReference type="Pfam" id="PF01266">
    <property type="entry name" value="DAO"/>
    <property type="match status" value="1"/>
</dbReference>
<reference evidence="15 16" key="1">
    <citation type="journal article" date="2025" name="Microbiol. Resour. Announc.">
        <title>Draft genome sequences for Neonectria magnoliae and Neonectria punicea, canker pathogens of Liriodendron tulipifera and Acer saccharum in West Virginia.</title>
        <authorList>
            <person name="Petronek H.M."/>
            <person name="Kasson M.T."/>
            <person name="Metheny A.M."/>
            <person name="Stauder C.M."/>
            <person name="Lovett B."/>
            <person name="Lynch S.C."/>
            <person name="Garnas J.R."/>
            <person name="Kasson L.R."/>
            <person name="Stajich J.E."/>
        </authorList>
    </citation>
    <scope>NUCLEOTIDE SEQUENCE [LARGE SCALE GENOMIC DNA]</scope>
    <source>
        <strain evidence="15 16">NRRL 64653</strain>
    </source>
</reference>
<dbReference type="PANTHER" id="PTHR10835">
    <property type="entry name" value="SQUALENE MONOOXYGENASE"/>
    <property type="match status" value="1"/>
</dbReference>
<name>A0ABR1H6C5_9HYPO</name>
<comment type="caution">
    <text evidence="15">The sequence shown here is derived from an EMBL/GenBank/DDBJ whole genome shotgun (WGS) entry which is preliminary data.</text>
</comment>
<evidence type="ECO:0000256" key="10">
    <source>
        <dbReference type="ARBA" id="ARBA00023002"/>
    </source>
</evidence>
<evidence type="ECO:0000256" key="12">
    <source>
        <dbReference type="RuleBase" id="RU367121"/>
    </source>
</evidence>
<evidence type="ECO:0000313" key="16">
    <source>
        <dbReference type="Proteomes" id="UP001498476"/>
    </source>
</evidence>
<evidence type="ECO:0000256" key="1">
    <source>
        <dbReference type="ARBA" id="ARBA00001974"/>
    </source>
</evidence>
<keyword evidence="12" id="KW-0256">Endoplasmic reticulum</keyword>
<keyword evidence="10 12" id="KW-0560">Oxidoreductase</keyword>
<organism evidence="15 16">
    <name type="scientific">Neonectria punicea</name>
    <dbReference type="NCBI Taxonomy" id="979145"/>
    <lineage>
        <taxon>Eukaryota</taxon>
        <taxon>Fungi</taxon>
        <taxon>Dikarya</taxon>
        <taxon>Ascomycota</taxon>
        <taxon>Pezizomycotina</taxon>
        <taxon>Sordariomycetes</taxon>
        <taxon>Hypocreomycetidae</taxon>
        <taxon>Hypocreales</taxon>
        <taxon>Nectriaceae</taxon>
        <taxon>Neonectria</taxon>
    </lineage>
</organism>
<comment type="cofactor">
    <cofactor evidence="1 12">
        <name>FAD</name>
        <dbReference type="ChEBI" id="CHEBI:57692"/>
    </cofactor>
</comment>
<evidence type="ECO:0000256" key="8">
    <source>
        <dbReference type="ARBA" id="ARBA00022848"/>
    </source>
</evidence>
<evidence type="ECO:0000256" key="3">
    <source>
        <dbReference type="ARBA" id="ARBA00008802"/>
    </source>
</evidence>
<comment type="subcellular location">
    <subcellularLocation>
        <location evidence="12">Endoplasmic reticulum membrane</location>
        <topology evidence="12">Multi-pass membrane protein</topology>
    </subcellularLocation>
    <subcellularLocation>
        <location evidence="2">Microsome membrane</location>
        <topology evidence="2">Multi-pass membrane protein</topology>
    </subcellularLocation>
</comment>
<keyword evidence="9" id="KW-1133">Transmembrane helix</keyword>
<accession>A0ABR1H6C5</accession>
<evidence type="ECO:0000313" key="15">
    <source>
        <dbReference type="EMBL" id="KAK7416432.1"/>
    </source>
</evidence>
<dbReference type="GO" id="GO:0004506">
    <property type="term" value="F:squalene monooxygenase activity"/>
    <property type="evidence" value="ECO:0007669"/>
    <property type="project" value="UniProtKB-EC"/>
</dbReference>
<feature type="domain" description="FAD dependent oxidoreductase" evidence="13">
    <location>
        <begin position="6"/>
        <end position="36"/>
    </location>
</feature>
<dbReference type="PRINTS" id="PR00420">
    <property type="entry name" value="RNGMNOXGNASE"/>
</dbReference>
<evidence type="ECO:0000256" key="5">
    <source>
        <dbReference type="ARBA" id="ARBA00022630"/>
    </source>
</evidence>
<dbReference type="SUPFAM" id="SSF51905">
    <property type="entry name" value="FAD/NAD(P)-binding domain"/>
    <property type="match status" value="1"/>
</dbReference>
<dbReference type="EMBL" id="JAZAVJ010000069">
    <property type="protein sequence ID" value="KAK7416432.1"/>
    <property type="molecule type" value="Genomic_DNA"/>
</dbReference>
<evidence type="ECO:0000256" key="2">
    <source>
        <dbReference type="ARBA" id="ARBA00004154"/>
    </source>
</evidence>
<evidence type="ECO:0000256" key="9">
    <source>
        <dbReference type="ARBA" id="ARBA00022989"/>
    </source>
</evidence>
<evidence type="ECO:0000256" key="6">
    <source>
        <dbReference type="ARBA" id="ARBA00022692"/>
    </source>
</evidence>
<evidence type="ECO:0000256" key="4">
    <source>
        <dbReference type="ARBA" id="ARBA00012312"/>
    </source>
</evidence>
<keyword evidence="11" id="KW-0472">Membrane</keyword>
<keyword evidence="16" id="KW-1185">Reference proteome</keyword>
<keyword evidence="6" id="KW-0812">Transmembrane</keyword>
<keyword evidence="7 12" id="KW-0274">FAD</keyword>
<evidence type="ECO:0000259" key="13">
    <source>
        <dbReference type="Pfam" id="PF01266"/>
    </source>
</evidence>
<comment type="similarity">
    <text evidence="3 12">Belongs to the squalene monooxygenase family.</text>
</comment>
<dbReference type="InterPro" id="IPR013698">
    <property type="entry name" value="Squalene_epoxidase"/>
</dbReference>
<feature type="domain" description="Squalene epoxidase" evidence="14">
    <location>
        <begin position="159"/>
        <end position="436"/>
    </location>
</feature>
<proteinExistence type="inferred from homology"/>
<keyword evidence="5 12" id="KW-0285">Flavoprotein</keyword>
<dbReference type="InterPro" id="IPR006076">
    <property type="entry name" value="FAD-dep_OxRdtase"/>
</dbReference>